<keyword evidence="2" id="KW-1185">Reference proteome</keyword>
<dbReference type="STRING" id="205917.A0A4Y9Z8D1"/>
<name>A0A4Y9Z8D1_9AGAM</name>
<evidence type="ECO:0008006" key="3">
    <source>
        <dbReference type="Google" id="ProtNLM"/>
    </source>
</evidence>
<dbReference type="OrthoDB" id="630895at2759"/>
<dbReference type="InterPro" id="IPR016181">
    <property type="entry name" value="Acyl_CoA_acyltransferase"/>
</dbReference>
<organism evidence="1 2">
    <name type="scientific">Dentipellis fragilis</name>
    <dbReference type="NCBI Taxonomy" id="205917"/>
    <lineage>
        <taxon>Eukaryota</taxon>
        <taxon>Fungi</taxon>
        <taxon>Dikarya</taxon>
        <taxon>Basidiomycota</taxon>
        <taxon>Agaricomycotina</taxon>
        <taxon>Agaricomycetes</taxon>
        <taxon>Russulales</taxon>
        <taxon>Hericiaceae</taxon>
        <taxon>Dentipellis</taxon>
    </lineage>
</organism>
<dbReference type="AlphaFoldDB" id="A0A4Y9Z8D1"/>
<gene>
    <name evidence="1" type="ORF">EVG20_g1876</name>
</gene>
<dbReference type="PANTHER" id="PTHR43328:SF1">
    <property type="entry name" value="N-ACETYLTRANSFERASE DOMAIN-CONTAINING PROTEIN"/>
    <property type="match status" value="1"/>
</dbReference>
<accession>A0A4Y9Z8D1</accession>
<reference evidence="1 2" key="1">
    <citation type="submission" date="2019-02" db="EMBL/GenBank/DDBJ databases">
        <title>Genome sequencing of the rare red list fungi Dentipellis fragilis.</title>
        <authorList>
            <person name="Buettner E."/>
            <person name="Kellner H."/>
        </authorList>
    </citation>
    <scope>NUCLEOTIDE SEQUENCE [LARGE SCALE GENOMIC DNA]</scope>
    <source>
        <strain evidence="1 2">DSM 105465</strain>
    </source>
</reference>
<dbReference type="Proteomes" id="UP000298327">
    <property type="component" value="Unassembled WGS sequence"/>
</dbReference>
<evidence type="ECO:0000313" key="2">
    <source>
        <dbReference type="Proteomes" id="UP000298327"/>
    </source>
</evidence>
<sequence>MPPQYHPLQIHERTGEPYLRLPAPHSNIIITPLRTSDAPAMTEALNNPDVYQWLSGPPFPYLPTHAEWWIEHAQPVEAAVWKELQEGDADAPLKVVGSCPVSAIREQLNDGTEVYLGSADFRRHDYVDIVDLEERARLKAENDAKEVGDPTIIWSFGGECFSIRRSVHLPGHDLIYVPADWILPKVHGRGIMTAVMRTLIQEWGVPRMGIRHMLPYLFIGNVGSLRVFEKNGFVLAKTVEGIVDFPAKGAFPAETRSLHFMEWKADA</sequence>
<evidence type="ECO:0000313" key="1">
    <source>
        <dbReference type="EMBL" id="TFY71136.1"/>
    </source>
</evidence>
<dbReference type="PANTHER" id="PTHR43328">
    <property type="entry name" value="ACETYLTRANSFERASE-RELATED"/>
    <property type="match status" value="1"/>
</dbReference>
<dbReference type="EMBL" id="SEOQ01000065">
    <property type="protein sequence ID" value="TFY71136.1"/>
    <property type="molecule type" value="Genomic_DNA"/>
</dbReference>
<protein>
    <recommendedName>
        <fullName evidence="3">N-acetyltransferase domain-containing protein</fullName>
    </recommendedName>
</protein>
<comment type="caution">
    <text evidence="1">The sequence shown here is derived from an EMBL/GenBank/DDBJ whole genome shotgun (WGS) entry which is preliminary data.</text>
</comment>
<dbReference type="SUPFAM" id="SSF55729">
    <property type="entry name" value="Acyl-CoA N-acyltransferases (Nat)"/>
    <property type="match status" value="1"/>
</dbReference>
<dbReference type="Gene3D" id="3.40.630.30">
    <property type="match status" value="2"/>
</dbReference>
<proteinExistence type="predicted"/>